<comment type="caution">
    <text evidence="2">The sequence shown here is derived from an EMBL/GenBank/DDBJ whole genome shotgun (WGS) entry which is preliminary data.</text>
</comment>
<dbReference type="EMBL" id="SOJN01000053">
    <property type="protein sequence ID" value="TET46430.1"/>
    <property type="molecule type" value="Genomic_DNA"/>
</dbReference>
<reference evidence="2 3" key="1">
    <citation type="submission" date="2019-03" db="EMBL/GenBank/DDBJ databases">
        <title>Metabolic potential of uncultured bacteria and archaea associated with petroleum seepage in deep-sea sediments.</title>
        <authorList>
            <person name="Dong X."/>
            <person name="Hubert C."/>
        </authorList>
    </citation>
    <scope>NUCLEOTIDE SEQUENCE [LARGE SCALE GENOMIC DNA]</scope>
    <source>
        <strain evidence="2">E44_bin18</strain>
    </source>
</reference>
<protein>
    <recommendedName>
        <fullName evidence="1">DUF5615 domain-containing protein</fullName>
    </recommendedName>
</protein>
<evidence type="ECO:0000259" key="1">
    <source>
        <dbReference type="Pfam" id="PF18480"/>
    </source>
</evidence>
<name>A0A523UVC6_UNCT6</name>
<organism evidence="2 3">
    <name type="scientific">candidate division TA06 bacterium</name>
    <dbReference type="NCBI Taxonomy" id="2250710"/>
    <lineage>
        <taxon>Bacteria</taxon>
        <taxon>Bacteria division TA06</taxon>
    </lineage>
</organism>
<dbReference type="Pfam" id="PF18480">
    <property type="entry name" value="DUF5615"/>
    <property type="match status" value="1"/>
</dbReference>
<dbReference type="AlphaFoldDB" id="A0A523UVC6"/>
<evidence type="ECO:0000313" key="3">
    <source>
        <dbReference type="Proteomes" id="UP000315525"/>
    </source>
</evidence>
<dbReference type="InterPro" id="IPR041049">
    <property type="entry name" value="DUF5615"/>
</dbReference>
<accession>A0A523UVC6</accession>
<sequence>MKILVDENVSRSLSPRLKALGHEVEHISEIASKGIPDEKVWKLAQDGPRLLITRDFHFTNQYRFNSTMVLGIVYLRIGNLKIEDEIALVEHFLRNHTLEEYKGRLVTLSPEQTKIR</sequence>
<dbReference type="Proteomes" id="UP000315525">
    <property type="component" value="Unassembled WGS sequence"/>
</dbReference>
<gene>
    <name evidence="2" type="ORF">E3J62_04290</name>
</gene>
<feature type="domain" description="DUF5615" evidence="1">
    <location>
        <begin position="1"/>
        <end position="109"/>
    </location>
</feature>
<proteinExistence type="predicted"/>
<evidence type="ECO:0000313" key="2">
    <source>
        <dbReference type="EMBL" id="TET46430.1"/>
    </source>
</evidence>